<feature type="transmembrane region" description="Helical" evidence="6">
    <location>
        <begin position="174"/>
        <end position="193"/>
    </location>
</feature>
<protein>
    <recommendedName>
        <fullName evidence="7">Major facilitator superfamily (MFS) profile domain-containing protein</fullName>
    </recommendedName>
</protein>
<sequence>MRRDLQARDKRAVPLPAVLSAGMAALVVAMGIGRFAYTPILPLMQAGEGFSESVAGVVAAANYLGYFLAALFAAFFSWENRRIGWLRIHLCLNLLTTGGMGWVSGTVWWVLIRFLSGWSSGVVFVLASSVVLERLAAERRNGWAGMFYSGVGLGIALSGLLVPELASLFGWRGAWWGLMFVGAVLGVLIWYGLRDEHAADLRAMGRDPVIREPAVHQHADRENINERDAKSRDSAYHTRLPSVSRTSRFRWLVAAYGCEGLGYIVSGTFLVAVVMDLPRMEAYGTWSWVLVGLAAAPSTLIWSWLAERRGYVPVLIWAYLLQAVGVVLPVLSSHPALVLLGAILFGGTFMGITTLALTVGRLLCEHEGNRAVGQLTAAYGLGQIIGPAAAGMVADWTGGYVFPLLISSVVLLSGMGMLVAVRQR</sequence>
<dbReference type="SUPFAM" id="SSF103473">
    <property type="entry name" value="MFS general substrate transporter"/>
    <property type="match status" value="1"/>
</dbReference>
<dbReference type="InterPro" id="IPR036259">
    <property type="entry name" value="MFS_trans_sf"/>
</dbReference>
<dbReference type="PANTHER" id="PTHR23537:SF1">
    <property type="entry name" value="SUGAR TRANSPORTER"/>
    <property type="match status" value="1"/>
</dbReference>
<proteinExistence type="predicted"/>
<dbReference type="PROSITE" id="PS50850">
    <property type="entry name" value="MFS"/>
    <property type="match status" value="1"/>
</dbReference>
<dbReference type="EMBL" id="LZRT01000094">
    <property type="protein sequence ID" value="OUM86167.1"/>
    <property type="molecule type" value="Genomic_DNA"/>
</dbReference>
<reference evidence="9" key="1">
    <citation type="submission" date="2016-06" db="EMBL/GenBank/DDBJ databases">
        <authorList>
            <person name="Nascimento L."/>
            <person name="Pereira R.V."/>
            <person name="Martins L.F."/>
            <person name="Quaggio R.B."/>
            <person name="Silva A.M."/>
            <person name="Setubal J.C."/>
        </authorList>
    </citation>
    <scope>NUCLEOTIDE SEQUENCE [LARGE SCALE GENOMIC DNA]</scope>
</reference>
<feature type="transmembrane region" description="Helical" evidence="6">
    <location>
        <begin position="57"/>
        <end position="78"/>
    </location>
</feature>
<evidence type="ECO:0000256" key="5">
    <source>
        <dbReference type="ARBA" id="ARBA00023136"/>
    </source>
</evidence>
<evidence type="ECO:0000256" key="4">
    <source>
        <dbReference type="ARBA" id="ARBA00022989"/>
    </source>
</evidence>
<evidence type="ECO:0000256" key="3">
    <source>
        <dbReference type="ARBA" id="ARBA00022692"/>
    </source>
</evidence>
<name>A0A1Y3PJ41_9BACI</name>
<dbReference type="GO" id="GO:0005886">
    <property type="term" value="C:plasma membrane"/>
    <property type="evidence" value="ECO:0007669"/>
    <property type="project" value="UniProtKB-SubCell"/>
</dbReference>
<feature type="transmembrane region" description="Helical" evidence="6">
    <location>
        <begin position="249"/>
        <end position="274"/>
    </location>
</feature>
<evidence type="ECO:0000256" key="2">
    <source>
        <dbReference type="ARBA" id="ARBA00022448"/>
    </source>
</evidence>
<evidence type="ECO:0000256" key="6">
    <source>
        <dbReference type="SAM" id="Phobius"/>
    </source>
</evidence>
<accession>A0A1Y3PJ41</accession>
<feature type="transmembrane region" description="Helical" evidence="6">
    <location>
        <begin position="12"/>
        <end position="37"/>
    </location>
</feature>
<gene>
    <name evidence="8" type="ORF">BAA01_01925</name>
</gene>
<evidence type="ECO:0000313" key="9">
    <source>
        <dbReference type="Proteomes" id="UP000196475"/>
    </source>
</evidence>
<feature type="transmembrane region" description="Helical" evidence="6">
    <location>
        <begin position="375"/>
        <end position="394"/>
    </location>
</feature>
<feature type="transmembrane region" description="Helical" evidence="6">
    <location>
        <begin position="286"/>
        <end position="305"/>
    </location>
</feature>
<feature type="transmembrane region" description="Helical" evidence="6">
    <location>
        <begin position="117"/>
        <end position="136"/>
    </location>
</feature>
<feature type="domain" description="Major facilitator superfamily (MFS) profile" evidence="7">
    <location>
        <begin position="17"/>
        <end position="424"/>
    </location>
</feature>
<dbReference type="InterPro" id="IPR020846">
    <property type="entry name" value="MFS_dom"/>
</dbReference>
<dbReference type="PANTHER" id="PTHR23537">
    <property type="match status" value="1"/>
</dbReference>
<dbReference type="Proteomes" id="UP000196475">
    <property type="component" value="Unassembled WGS sequence"/>
</dbReference>
<comment type="caution">
    <text evidence="8">The sequence shown here is derived from an EMBL/GenBank/DDBJ whole genome shotgun (WGS) entry which is preliminary data.</text>
</comment>
<dbReference type="InterPro" id="IPR010645">
    <property type="entry name" value="MFS_4"/>
</dbReference>
<dbReference type="Gene3D" id="1.20.1250.20">
    <property type="entry name" value="MFS general substrate transporter like domains"/>
    <property type="match status" value="2"/>
</dbReference>
<feature type="transmembrane region" description="Helical" evidence="6">
    <location>
        <begin position="90"/>
        <end position="111"/>
    </location>
</feature>
<keyword evidence="5 6" id="KW-0472">Membrane</keyword>
<keyword evidence="4 6" id="KW-1133">Transmembrane helix</keyword>
<evidence type="ECO:0000313" key="8">
    <source>
        <dbReference type="EMBL" id="OUM86167.1"/>
    </source>
</evidence>
<feature type="transmembrane region" description="Helical" evidence="6">
    <location>
        <begin position="337"/>
        <end position="363"/>
    </location>
</feature>
<evidence type="ECO:0000259" key="7">
    <source>
        <dbReference type="PROSITE" id="PS50850"/>
    </source>
</evidence>
<keyword evidence="2" id="KW-0813">Transport</keyword>
<dbReference type="Pfam" id="PF06779">
    <property type="entry name" value="MFS_4"/>
    <property type="match status" value="2"/>
</dbReference>
<feature type="transmembrane region" description="Helical" evidence="6">
    <location>
        <begin position="400"/>
        <end position="421"/>
    </location>
</feature>
<keyword evidence="3 6" id="KW-0812">Transmembrane</keyword>
<evidence type="ECO:0000256" key="1">
    <source>
        <dbReference type="ARBA" id="ARBA00004651"/>
    </source>
</evidence>
<dbReference type="GO" id="GO:0022857">
    <property type="term" value="F:transmembrane transporter activity"/>
    <property type="evidence" value="ECO:0007669"/>
    <property type="project" value="InterPro"/>
</dbReference>
<dbReference type="AlphaFoldDB" id="A0A1Y3PJ41"/>
<organism evidence="8 9">
    <name type="scientific">Bacillus thermozeamaize</name>
    <dbReference type="NCBI Taxonomy" id="230954"/>
    <lineage>
        <taxon>Bacteria</taxon>
        <taxon>Bacillati</taxon>
        <taxon>Bacillota</taxon>
        <taxon>Bacilli</taxon>
        <taxon>Bacillales</taxon>
        <taxon>Bacillaceae</taxon>
        <taxon>Bacillus</taxon>
    </lineage>
</organism>
<feature type="transmembrane region" description="Helical" evidence="6">
    <location>
        <begin position="143"/>
        <end position="162"/>
    </location>
</feature>
<dbReference type="CDD" id="cd06180">
    <property type="entry name" value="MFS_YjiJ"/>
    <property type="match status" value="1"/>
</dbReference>
<feature type="transmembrane region" description="Helical" evidence="6">
    <location>
        <begin position="312"/>
        <end position="331"/>
    </location>
</feature>
<comment type="subcellular location">
    <subcellularLocation>
        <location evidence="1">Cell membrane</location>
        <topology evidence="1">Multi-pass membrane protein</topology>
    </subcellularLocation>
</comment>